<proteinExistence type="predicted"/>
<name>A0A9X1NI66_9ACTN</name>
<dbReference type="EMBL" id="JAJOMB010000022">
    <property type="protein sequence ID" value="MCD5315497.1"/>
    <property type="molecule type" value="Genomic_DNA"/>
</dbReference>
<keyword evidence="2" id="KW-1185">Reference proteome</keyword>
<gene>
    <name evidence="1" type="ORF">LR394_31830</name>
</gene>
<evidence type="ECO:0000313" key="1">
    <source>
        <dbReference type="EMBL" id="MCD5315497.1"/>
    </source>
</evidence>
<sequence length="327" mass="35358">MNRVPAPGSRGGLDHDLLDQLAAQVRRLSDDYLTQPPLALVGPVWRLRREVFELLEKRQRPSLTAPLYSLAGRLCALIAHASADLGDPVAAETNTRTAWLCAELADDDSLRAFLRWVQSNVAYWGGDYPLAAQIAHSGRRHATKGSNLLRLVSAEARAWAACGETKQVEQALSAARTARELDTVDDQPGVFRFSPAKAAYYASEAWLALGGEANARLAAREAGEALQLLEVAVPAQRCPELVAAARLDLCNAHLALSDLDAAAGELRQVLSLPADNRTEPIVGRVSTAARTLQSGVFTHSALSRQLLDEIALFRAYPARRDLSDALT</sequence>
<evidence type="ECO:0008006" key="3">
    <source>
        <dbReference type="Google" id="ProtNLM"/>
    </source>
</evidence>
<dbReference type="Proteomes" id="UP001138997">
    <property type="component" value="Unassembled WGS sequence"/>
</dbReference>
<organism evidence="1 2">
    <name type="scientific">Kineosporia babensis</name>
    <dbReference type="NCBI Taxonomy" id="499548"/>
    <lineage>
        <taxon>Bacteria</taxon>
        <taxon>Bacillati</taxon>
        <taxon>Actinomycetota</taxon>
        <taxon>Actinomycetes</taxon>
        <taxon>Kineosporiales</taxon>
        <taxon>Kineosporiaceae</taxon>
        <taxon>Kineosporia</taxon>
    </lineage>
</organism>
<protein>
    <recommendedName>
        <fullName evidence="3">XRE family transcriptional regulator</fullName>
    </recommendedName>
</protein>
<dbReference type="AlphaFoldDB" id="A0A9X1NI66"/>
<evidence type="ECO:0000313" key="2">
    <source>
        <dbReference type="Proteomes" id="UP001138997"/>
    </source>
</evidence>
<accession>A0A9X1NI66</accession>
<comment type="caution">
    <text evidence="1">The sequence shown here is derived from an EMBL/GenBank/DDBJ whole genome shotgun (WGS) entry which is preliminary data.</text>
</comment>
<reference evidence="1" key="1">
    <citation type="submission" date="2021-11" db="EMBL/GenBank/DDBJ databases">
        <title>Streptomyces corallinus and Kineosporia corallina sp. nov., two new coral-derived marine actinobacteria.</title>
        <authorList>
            <person name="Buangrab K."/>
            <person name="Sutthacheep M."/>
            <person name="Yeemin T."/>
            <person name="Harunari E."/>
            <person name="Igarashi Y."/>
            <person name="Sripreechasak P."/>
            <person name="Kanchanasin P."/>
            <person name="Tanasupawat S."/>
            <person name="Phongsopitanun W."/>
        </authorList>
    </citation>
    <scope>NUCLEOTIDE SEQUENCE</scope>
    <source>
        <strain evidence="1">JCM 31032</strain>
    </source>
</reference>
<dbReference type="RefSeq" id="WP_231448318.1">
    <property type="nucleotide sequence ID" value="NZ_JAJOMB010000022.1"/>
</dbReference>